<evidence type="ECO:0000256" key="4">
    <source>
        <dbReference type="ARBA" id="ARBA00023277"/>
    </source>
</evidence>
<dbReference type="InterPro" id="IPR008183">
    <property type="entry name" value="Aldose_1/G6P_1-epimerase"/>
</dbReference>
<dbReference type="SUPFAM" id="SSF74650">
    <property type="entry name" value="Galactose mutarotase-like"/>
    <property type="match status" value="1"/>
</dbReference>
<dbReference type="EC" id="5.1.3.3" evidence="5"/>
<comment type="caution">
    <text evidence="9">The sequence shown here is derived from an EMBL/GenBank/DDBJ whole genome shotgun (WGS) entry which is preliminary data.</text>
</comment>
<feature type="active site" description="Proton donor" evidence="6">
    <location>
        <position position="180"/>
    </location>
</feature>
<evidence type="ECO:0000256" key="8">
    <source>
        <dbReference type="PIRSR" id="PIRSR005096-3"/>
    </source>
</evidence>
<dbReference type="AlphaFoldDB" id="A0A9D1AQC3"/>
<comment type="pathway">
    <text evidence="1 5">Carbohydrate metabolism; hexose metabolism.</text>
</comment>
<dbReference type="InterPro" id="IPR047215">
    <property type="entry name" value="Galactose_mutarotase-like"/>
</dbReference>
<name>A0A9D1AQC3_9FIRM</name>
<feature type="active site" description="Proton acceptor" evidence="6">
    <location>
        <position position="313"/>
    </location>
</feature>
<feature type="binding site" evidence="8">
    <location>
        <begin position="180"/>
        <end position="182"/>
    </location>
    <ligand>
        <name>beta-D-galactose</name>
        <dbReference type="ChEBI" id="CHEBI:27667"/>
    </ligand>
</feature>
<evidence type="ECO:0000313" key="10">
    <source>
        <dbReference type="Proteomes" id="UP000824239"/>
    </source>
</evidence>
<protein>
    <recommendedName>
        <fullName evidence="5">Aldose 1-epimerase</fullName>
        <ecNumber evidence="5">5.1.3.3</ecNumber>
    </recommendedName>
</protein>
<keyword evidence="4 5" id="KW-0119">Carbohydrate metabolism</keyword>
<evidence type="ECO:0000313" key="9">
    <source>
        <dbReference type="EMBL" id="HIR49696.1"/>
    </source>
</evidence>
<dbReference type="GO" id="GO:0030246">
    <property type="term" value="F:carbohydrate binding"/>
    <property type="evidence" value="ECO:0007669"/>
    <property type="project" value="InterPro"/>
</dbReference>
<feature type="binding site" evidence="7">
    <location>
        <position position="250"/>
    </location>
    <ligand>
        <name>beta-D-galactose</name>
        <dbReference type="ChEBI" id="CHEBI:27667"/>
    </ligand>
</feature>
<organism evidence="9 10">
    <name type="scientific">Candidatus Avoscillospira avicola</name>
    <dbReference type="NCBI Taxonomy" id="2840706"/>
    <lineage>
        <taxon>Bacteria</taxon>
        <taxon>Bacillati</taxon>
        <taxon>Bacillota</taxon>
        <taxon>Clostridia</taxon>
        <taxon>Eubacteriales</taxon>
        <taxon>Oscillospiraceae</taxon>
        <taxon>Oscillospiraceae incertae sedis</taxon>
        <taxon>Candidatus Avoscillospira</taxon>
    </lineage>
</organism>
<accession>A0A9D1AQC3</accession>
<dbReference type="EMBL" id="DVHE01000002">
    <property type="protein sequence ID" value="HIR49696.1"/>
    <property type="molecule type" value="Genomic_DNA"/>
</dbReference>
<dbReference type="PANTHER" id="PTHR10091:SF0">
    <property type="entry name" value="GALACTOSE MUTAROTASE"/>
    <property type="match status" value="1"/>
</dbReference>
<sequence length="355" mass="38660">MFGSVRREDFGRLNDGTAVEKITLASPSGLTIQVLTLGATVHALLLPLAGGEPVDVVLGKEALADYVQNGLGNSSVMGRYANRIGWASYPQDGGTVHLQANFGPHILHGGRGCYAGRVFAPRLRQLEEELQLELMLLDHGEGGFPGQLFFTVTYRLQWDRVILEYRAVPTARTPWNVTSHAYFNLNGHGAAGDHQLWIGADAYLPAGPDGLPTGEILPVAGTAFDFRRPRRLMEALADSSPQLLQFGGYDHNFCLAGQGLRRAAVLRGLESGLELEVWTDQPGMQLFTFNQVPASLLGKDGASYRAHGAVCLETQNYPDAPNRPQFPNCFLEPGETGFTQTQWVFPALTRQEEGA</sequence>
<reference evidence="9" key="2">
    <citation type="journal article" date="2021" name="PeerJ">
        <title>Extensive microbial diversity within the chicken gut microbiome revealed by metagenomics and culture.</title>
        <authorList>
            <person name="Gilroy R."/>
            <person name="Ravi A."/>
            <person name="Getino M."/>
            <person name="Pursley I."/>
            <person name="Horton D.L."/>
            <person name="Alikhan N.F."/>
            <person name="Baker D."/>
            <person name="Gharbi K."/>
            <person name="Hall N."/>
            <person name="Watson M."/>
            <person name="Adriaenssens E.M."/>
            <person name="Foster-Nyarko E."/>
            <person name="Jarju S."/>
            <person name="Secka A."/>
            <person name="Antonio M."/>
            <person name="Oren A."/>
            <person name="Chaudhuri R.R."/>
            <person name="La Ragione R."/>
            <person name="Hildebrand F."/>
            <person name="Pallen M.J."/>
        </authorList>
    </citation>
    <scope>NUCLEOTIDE SEQUENCE</scope>
    <source>
        <strain evidence="9">ChiBcec15-4380</strain>
    </source>
</reference>
<evidence type="ECO:0000256" key="6">
    <source>
        <dbReference type="PIRSR" id="PIRSR005096-1"/>
    </source>
</evidence>
<gene>
    <name evidence="9" type="ORF">IAA53_00175</name>
</gene>
<dbReference type="InterPro" id="IPR011013">
    <property type="entry name" value="Gal_mutarotase_sf_dom"/>
</dbReference>
<dbReference type="PIRSF" id="PIRSF005096">
    <property type="entry name" value="GALM"/>
    <property type="match status" value="1"/>
</dbReference>
<dbReference type="GO" id="GO:0033499">
    <property type="term" value="P:galactose catabolic process via UDP-galactose, Leloir pathway"/>
    <property type="evidence" value="ECO:0007669"/>
    <property type="project" value="TreeGrafter"/>
</dbReference>
<evidence type="ECO:0000256" key="7">
    <source>
        <dbReference type="PIRSR" id="PIRSR005096-2"/>
    </source>
</evidence>
<dbReference type="CDD" id="cd09019">
    <property type="entry name" value="galactose_mutarotase_like"/>
    <property type="match status" value="1"/>
</dbReference>
<reference evidence="9" key="1">
    <citation type="submission" date="2020-10" db="EMBL/GenBank/DDBJ databases">
        <authorList>
            <person name="Gilroy R."/>
        </authorList>
    </citation>
    <scope>NUCLEOTIDE SEQUENCE</scope>
    <source>
        <strain evidence="9">ChiBcec15-4380</strain>
    </source>
</reference>
<evidence type="ECO:0000256" key="3">
    <source>
        <dbReference type="ARBA" id="ARBA00023235"/>
    </source>
</evidence>
<evidence type="ECO:0000256" key="1">
    <source>
        <dbReference type="ARBA" id="ARBA00005028"/>
    </source>
</evidence>
<dbReference type="GO" id="GO:0004034">
    <property type="term" value="F:aldose 1-epimerase activity"/>
    <property type="evidence" value="ECO:0007669"/>
    <property type="project" value="UniProtKB-EC"/>
</dbReference>
<dbReference type="Gene3D" id="2.70.98.10">
    <property type="match status" value="1"/>
</dbReference>
<comment type="catalytic activity">
    <reaction evidence="5">
        <text>alpha-D-glucose = beta-D-glucose</text>
        <dbReference type="Rhea" id="RHEA:10264"/>
        <dbReference type="ChEBI" id="CHEBI:15903"/>
        <dbReference type="ChEBI" id="CHEBI:17925"/>
        <dbReference type="EC" id="5.1.3.3"/>
    </reaction>
</comment>
<dbReference type="InterPro" id="IPR014718">
    <property type="entry name" value="GH-type_carb-bd"/>
</dbReference>
<dbReference type="InterPro" id="IPR015443">
    <property type="entry name" value="Aldose_1-epimerase"/>
</dbReference>
<dbReference type="Pfam" id="PF01263">
    <property type="entry name" value="Aldose_epim"/>
    <property type="match status" value="1"/>
</dbReference>
<feature type="binding site" evidence="8">
    <location>
        <begin position="82"/>
        <end position="83"/>
    </location>
    <ligand>
        <name>beta-D-galactose</name>
        <dbReference type="ChEBI" id="CHEBI:27667"/>
    </ligand>
</feature>
<keyword evidence="3 5" id="KW-0413">Isomerase</keyword>
<evidence type="ECO:0000256" key="5">
    <source>
        <dbReference type="PIRNR" id="PIRNR005096"/>
    </source>
</evidence>
<comment type="similarity">
    <text evidence="2 5">Belongs to the aldose epimerase family.</text>
</comment>
<dbReference type="Proteomes" id="UP000824239">
    <property type="component" value="Unassembled WGS sequence"/>
</dbReference>
<evidence type="ECO:0000256" key="2">
    <source>
        <dbReference type="ARBA" id="ARBA00006206"/>
    </source>
</evidence>
<proteinExistence type="inferred from homology"/>
<dbReference type="PANTHER" id="PTHR10091">
    <property type="entry name" value="ALDOSE-1-EPIMERASE"/>
    <property type="match status" value="1"/>
</dbReference>
<dbReference type="GO" id="GO:0006006">
    <property type="term" value="P:glucose metabolic process"/>
    <property type="evidence" value="ECO:0007669"/>
    <property type="project" value="TreeGrafter"/>
</dbReference>